<dbReference type="PANTHER" id="PTHR24416">
    <property type="entry name" value="TYROSINE-PROTEIN KINASE RECEPTOR"/>
    <property type="match status" value="1"/>
</dbReference>
<dbReference type="GO" id="GO:0008270">
    <property type="term" value="F:zinc ion binding"/>
    <property type="evidence" value="ECO:0007669"/>
    <property type="project" value="InterPro"/>
</dbReference>
<dbReference type="SUPFAM" id="SSF50729">
    <property type="entry name" value="PH domain-like"/>
    <property type="match status" value="1"/>
</dbReference>
<evidence type="ECO:0000256" key="8">
    <source>
        <dbReference type="PROSITE-ProRule" id="PRU10141"/>
    </source>
</evidence>
<comment type="catalytic activity">
    <reaction evidence="7">
        <text>L-tyrosyl-[protein] + ATP = O-phospho-L-tyrosyl-[protein] + ADP + H(+)</text>
        <dbReference type="Rhea" id="RHEA:10596"/>
        <dbReference type="Rhea" id="RHEA-COMP:10136"/>
        <dbReference type="Rhea" id="RHEA-COMP:20101"/>
        <dbReference type="ChEBI" id="CHEBI:15378"/>
        <dbReference type="ChEBI" id="CHEBI:30616"/>
        <dbReference type="ChEBI" id="CHEBI:46858"/>
        <dbReference type="ChEBI" id="CHEBI:61978"/>
        <dbReference type="ChEBI" id="CHEBI:456216"/>
        <dbReference type="EC" id="2.7.10.1"/>
    </reaction>
</comment>
<dbReference type="InterPro" id="IPR004170">
    <property type="entry name" value="WWE_dom"/>
</dbReference>
<feature type="domain" description="WWE" evidence="12">
    <location>
        <begin position="198"/>
        <end position="280"/>
    </location>
</feature>
<keyword evidence="14" id="KW-1185">Reference proteome</keyword>
<dbReference type="AlphaFoldDB" id="A0AA35TDA9"/>
<gene>
    <name evidence="13" type="ORF">GBAR_LOCUS24854</name>
</gene>
<dbReference type="EMBL" id="CASHTH010003430">
    <property type="protein sequence ID" value="CAI8044871.1"/>
    <property type="molecule type" value="Genomic_DNA"/>
</dbReference>
<dbReference type="FunFam" id="1.10.510.10:FF:000554">
    <property type="entry name" value="Predicted protein"/>
    <property type="match status" value="1"/>
</dbReference>
<dbReference type="InterPro" id="IPR018123">
    <property type="entry name" value="WWE-dom_subgr"/>
</dbReference>
<keyword evidence="6" id="KW-0829">Tyrosine-protein kinase</keyword>
<dbReference type="PROSITE" id="PS00107">
    <property type="entry name" value="PROTEIN_KINASE_ATP"/>
    <property type="match status" value="1"/>
</dbReference>
<evidence type="ECO:0000313" key="13">
    <source>
        <dbReference type="EMBL" id="CAI8044871.1"/>
    </source>
</evidence>
<dbReference type="InterPro" id="IPR050122">
    <property type="entry name" value="RTK"/>
</dbReference>
<dbReference type="InterPro" id="IPR001245">
    <property type="entry name" value="Ser-Thr/Tyr_kinase_cat_dom"/>
</dbReference>
<dbReference type="Gene3D" id="3.30.720.50">
    <property type="match status" value="2"/>
</dbReference>
<evidence type="ECO:0000256" key="7">
    <source>
        <dbReference type="ARBA" id="ARBA00051243"/>
    </source>
</evidence>
<dbReference type="SUPFAM" id="SSF56112">
    <property type="entry name" value="Protein kinase-like (PK-like)"/>
    <property type="match status" value="1"/>
</dbReference>
<evidence type="ECO:0000259" key="12">
    <source>
        <dbReference type="PROSITE" id="PS50918"/>
    </source>
</evidence>
<dbReference type="PANTHER" id="PTHR24416:SF611">
    <property type="entry name" value="TYROSINE-PROTEIN KINASE TRANSMEMBRANE RECEPTOR ROR"/>
    <property type="match status" value="1"/>
</dbReference>
<dbReference type="GO" id="GO:0004714">
    <property type="term" value="F:transmembrane receptor protein tyrosine kinase activity"/>
    <property type="evidence" value="ECO:0007669"/>
    <property type="project" value="UniProtKB-EC"/>
</dbReference>
<comment type="subcellular location">
    <subcellularLocation>
        <location evidence="1">Membrane</location>
        <topology evidence="1">Single-pass membrane protein</topology>
    </subcellularLocation>
</comment>
<keyword evidence="4 13" id="KW-0418">Kinase</keyword>
<name>A0AA35TDA9_GEOBA</name>
<evidence type="ECO:0000256" key="2">
    <source>
        <dbReference type="ARBA" id="ARBA00022679"/>
    </source>
</evidence>
<dbReference type="GO" id="GO:0007169">
    <property type="term" value="P:cell surface receptor protein tyrosine kinase signaling pathway"/>
    <property type="evidence" value="ECO:0007669"/>
    <property type="project" value="TreeGrafter"/>
</dbReference>
<feature type="compositionally biased region" description="Polar residues" evidence="9">
    <location>
        <begin position="840"/>
        <end position="853"/>
    </location>
</feature>
<dbReference type="Proteomes" id="UP001174909">
    <property type="component" value="Unassembled WGS sequence"/>
</dbReference>
<evidence type="ECO:0000256" key="3">
    <source>
        <dbReference type="ARBA" id="ARBA00022741"/>
    </source>
</evidence>
<accession>A0AA35TDA9</accession>
<dbReference type="PROSITE" id="PS50011">
    <property type="entry name" value="PROTEIN_KINASE_DOM"/>
    <property type="match status" value="1"/>
</dbReference>
<proteinExistence type="predicted"/>
<dbReference type="GO" id="GO:0043235">
    <property type="term" value="C:receptor complex"/>
    <property type="evidence" value="ECO:0007669"/>
    <property type="project" value="TreeGrafter"/>
</dbReference>
<dbReference type="CDD" id="cd00821">
    <property type="entry name" value="PH"/>
    <property type="match status" value="1"/>
</dbReference>
<evidence type="ECO:0000256" key="6">
    <source>
        <dbReference type="ARBA" id="ARBA00023137"/>
    </source>
</evidence>
<dbReference type="PROSITE" id="PS50918">
    <property type="entry name" value="WWE"/>
    <property type="match status" value="2"/>
</dbReference>
<dbReference type="InterPro" id="IPR011009">
    <property type="entry name" value="Kinase-like_dom_sf"/>
</dbReference>
<sequence length="853" mass="96034">MATLEGKTVVKEGWLTMYKSRKPTFFSSRPVPDKLVDRAWAVLHQFSNKGPLICFYQDNLRETKVMKREKIELLTVRAITQVTRHPKQPHSFGLKFKGAKKVVMNCDSEPDKGAWLKALGNVINLEYSQETVMWEYLDDGGLWQACSEDDSFKIEAHFFEGSQQFHLGDYHYHLSHMTRSHPQTKNHQRIKRTLFVQERRDVLHSTMKDLPAIWEWGDGEKREWQPFERDTNIQIEEMYDSGSQWAELTLCLPSPMPFLLDLHDMKLVNFRTAVRYNLRRIDQSDSMVSASQAPQPRAPSPDDLDTPPIQDLGVSPNSPLFQPLQDTLQRLQMDRKTINYKRMIGEGAFGEVYLAEVTGVPGFQNQTMEVAVKQLRLSDFIARHGHHSQQMEDFLREAKEMSKVDYPYVIKLLAVCTLDYPMLLIEEFMNNGDLLGILKDNRPSMPLPAQLNFAFQVSDGMRYLADELSCVHRDLAARNILVHQDDSEFMHTKIADFGLSRHLYSDMYKHQGTKPRPLPAKWMALESLMYFTFTTKSDVWSYGVLLWEIMTMGRSPYPGVENRELLEQIEEKGLKLSKPKLCPPEIYEVILDCTQHQPDERPTFGELKDTMAEFFTQAMEGKMTHPKESPTTSSLPSSTSLTTTDHATEEGPQPPRPEKSPQLQRPPSPKTPPPSSKPPPPTPASSLSPLTKTTPPSSRPTSTATGNSSSKNSSKTTPNNNSKSASPSVTKANSVSTGTKTNSASMATKTNSVSKATKANSASNSATVATKDDGTGNSVVPEGMTTEDDGMVEMTGGHLYYLLDPLEDEVKGEKSGGRHKRGSGRSPSQSNHWRTESGRPNETPPTQSTLRES</sequence>
<dbReference type="InterPro" id="IPR020635">
    <property type="entry name" value="Tyr_kinase_cat_dom"/>
</dbReference>
<dbReference type="SUPFAM" id="SSF117839">
    <property type="entry name" value="WWE domain"/>
    <property type="match status" value="2"/>
</dbReference>
<dbReference type="Gene3D" id="2.30.29.30">
    <property type="entry name" value="Pleckstrin-homology domain (PH domain)/Phosphotyrosine-binding domain (PTB)"/>
    <property type="match status" value="1"/>
</dbReference>
<feature type="compositionally biased region" description="Low complexity" evidence="9">
    <location>
        <begin position="629"/>
        <end position="644"/>
    </location>
</feature>
<feature type="region of interest" description="Disordered" evidence="9">
    <location>
        <begin position="285"/>
        <end position="320"/>
    </location>
</feature>
<feature type="compositionally biased region" description="Pro residues" evidence="9">
    <location>
        <begin position="664"/>
        <end position="683"/>
    </location>
</feature>
<evidence type="ECO:0000256" key="1">
    <source>
        <dbReference type="ARBA" id="ARBA00004167"/>
    </source>
</evidence>
<dbReference type="GO" id="GO:0005524">
    <property type="term" value="F:ATP binding"/>
    <property type="evidence" value="ECO:0007669"/>
    <property type="project" value="UniProtKB-UniRule"/>
</dbReference>
<reference evidence="13" key="1">
    <citation type="submission" date="2023-03" db="EMBL/GenBank/DDBJ databases">
        <authorList>
            <person name="Steffen K."/>
            <person name="Cardenas P."/>
        </authorList>
    </citation>
    <scope>NUCLEOTIDE SEQUENCE</scope>
</reference>
<dbReference type="PROSITE" id="PS00109">
    <property type="entry name" value="PROTEIN_KINASE_TYR"/>
    <property type="match status" value="1"/>
</dbReference>
<feature type="compositionally biased region" description="Low complexity" evidence="9">
    <location>
        <begin position="751"/>
        <end position="769"/>
    </location>
</feature>
<feature type="domain" description="WWE" evidence="12">
    <location>
        <begin position="120"/>
        <end position="196"/>
    </location>
</feature>
<dbReference type="SMART" id="SM00219">
    <property type="entry name" value="TyrKc"/>
    <property type="match status" value="1"/>
</dbReference>
<protein>
    <submittedName>
        <fullName evidence="13">Tyrosine-protein kinase SRK3</fullName>
    </submittedName>
</protein>
<dbReference type="Pfam" id="PF00169">
    <property type="entry name" value="PH"/>
    <property type="match status" value="1"/>
</dbReference>
<evidence type="ECO:0000256" key="9">
    <source>
        <dbReference type="SAM" id="MobiDB-lite"/>
    </source>
</evidence>
<evidence type="ECO:0000259" key="11">
    <source>
        <dbReference type="PROSITE" id="PS50011"/>
    </source>
</evidence>
<feature type="domain" description="Protein kinase" evidence="11">
    <location>
        <begin position="338"/>
        <end position="615"/>
    </location>
</feature>
<evidence type="ECO:0000259" key="10">
    <source>
        <dbReference type="PROSITE" id="PS50003"/>
    </source>
</evidence>
<dbReference type="InterPro" id="IPR017441">
    <property type="entry name" value="Protein_kinase_ATP_BS"/>
</dbReference>
<feature type="compositionally biased region" description="Polar residues" evidence="9">
    <location>
        <begin position="729"/>
        <end position="750"/>
    </location>
</feature>
<dbReference type="Gene3D" id="1.10.510.10">
    <property type="entry name" value="Transferase(Phosphotransferase) domain 1"/>
    <property type="match status" value="1"/>
</dbReference>
<dbReference type="SMART" id="SM00220">
    <property type="entry name" value="S_TKc"/>
    <property type="match status" value="1"/>
</dbReference>
<dbReference type="InterPro" id="IPR000719">
    <property type="entry name" value="Prot_kinase_dom"/>
</dbReference>
<dbReference type="PRINTS" id="PR00109">
    <property type="entry name" value="TYRKINASE"/>
</dbReference>
<dbReference type="Gene3D" id="3.30.200.20">
    <property type="entry name" value="Phosphorylase Kinase, domain 1"/>
    <property type="match status" value="1"/>
</dbReference>
<evidence type="ECO:0000256" key="4">
    <source>
        <dbReference type="ARBA" id="ARBA00022777"/>
    </source>
</evidence>
<dbReference type="Pfam" id="PF02825">
    <property type="entry name" value="WWE"/>
    <property type="match status" value="2"/>
</dbReference>
<dbReference type="InterPro" id="IPR008266">
    <property type="entry name" value="Tyr_kinase_AS"/>
</dbReference>
<dbReference type="CDD" id="cd00192">
    <property type="entry name" value="PTKc"/>
    <property type="match status" value="1"/>
</dbReference>
<dbReference type="SMART" id="SM00678">
    <property type="entry name" value="WWE"/>
    <property type="match status" value="1"/>
</dbReference>
<keyword evidence="5 8" id="KW-0067">ATP-binding</keyword>
<dbReference type="GO" id="GO:0005737">
    <property type="term" value="C:cytoplasm"/>
    <property type="evidence" value="ECO:0007669"/>
    <property type="project" value="UniProtKB-ARBA"/>
</dbReference>
<dbReference type="PROSITE" id="PS50003">
    <property type="entry name" value="PH_DOMAIN"/>
    <property type="match status" value="1"/>
</dbReference>
<evidence type="ECO:0000256" key="5">
    <source>
        <dbReference type="ARBA" id="ARBA00022840"/>
    </source>
</evidence>
<feature type="compositionally biased region" description="Low complexity" evidence="9">
    <location>
        <begin position="684"/>
        <end position="728"/>
    </location>
</feature>
<comment type="caution">
    <text evidence="13">The sequence shown here is derived from an EMBL/GenBank/DDBJ whole genome shotgun (WGS) entry which is preliminary data.</text>
</comment>
<dbReference type="InterPro" id="IPR011993">
    <property type="entry name" value="PH-like_dom_sf"/>
</dbReference>
<feature type="domain" description="PH" evidence="10">
    <location>
        <begin position="8"/>
        <end position="124"/>
    </location>
</feature>
<dbReference type="GO" id="GO:0005886">
    <property type="term" value="C:plasma membrane"/>
    <property type="evidence" value="ECO:0007669"/>
    <property type="project" value="TreeGrafter"/>
</dbReference>
<feature type="region of interest" description="Disordered" evidence="9">
    <location>
        <begin position="810"/>
        <end position="853"/>
    </location>
</feature>
<dbReference type="InterPro" id="IPR037197">
    <property type="entry name" value="WWE_dom_sf"/>
</dbReference>
<dbReference type="Pfam" id="PF07714">
    <property type="entry name" value="PK_Tyr_Ser-Thr"/>
    <property type="match status" value="1"/>
</dbReference>
<keyword evidence="3 8" id="KW-0547">Nucleotide-binding</keyword>
<dbReference type="InterPro" id="IPR001849">
    <property type="entry name" value="PH_domain"/>
</dbReference>
<keyword evidence="2" id="KW-0808">Transferase</keyword>
<feature type="binding site" evidence="8">
    <location>
        <position position="373"/>
    </location>
    <ligand>
        <name>ATP</name>
        <dbReference type="ChEBI" id="CHEBI:30616"/>
    </ligand>
</feature>
<feature type="region of interest" description="Disordered" evidence="9">
    <location>
        <begin position="622"/>
        <end position="792"/>
    </location>
</feature>
<organism evidence="13 14">
    <name type="scientific">Geodia barretti</name>
    <name type="common">Barrett's horny sponge</name>
    <dbReference type="NCBI Taxonomy" id="519541"/>
    <lineage>
        <taxon>Eukaryota</taxon>
        <taxon>Metazoa</taxon>
        <taxon>Porifera</taxon>
        <taxon>Demospongiae</taxon>
        <taxon>Heteroscleromorpha</taxon>
        <taxon>Tetractinellida</taxon>
        <taxon>Astrophorina</taxon>
        <taxon>Geodiidae</taxon>
        <taxon>Geodia</taxon>
    </lineage>
</organism>
<dbReference type="SMART" id="SM00233">
    <property type="entry name" value="PH"/>
    <property type="match status" value="1"/>
</dbReference>
<evidence type="ECO:0000313" key="14">
    <source>
        <dbReference type="Proteomes" id="UP001174909"/>
    </source>
</evidence>